<evidence type="ECO:0000313" key="3">
    <source>
        <dbReference type="Proteomes" id="UP001305647"/>
    </source>
</evidence>
<sequence length="150" mass="17011">MRPGRETMELRGCGCRWCWGFACAMLAPLFAASSERAGRTGLSSPWRRRRLRLPAPPTDDRFSLHGLRSEYSKTQKARWAVLGSARTLALEKSSLSAVRWRRQSCENSSESSVSCAICSPSGAISMVEYPLDETIWRQRLRSRPWLSSWV</sequence>
<evidence type="ECO:0000313" key="2">
    <source>
        <dbReference type="EMBL" id="KAK4097004.1"/>
    </source>
</evidence>
<keyword evidence="3" id="KW-1185">Reference proteome</keyword>
<evidence type="ECO:0000256" key="1">
    <source>
        <dbReference type="SAM" id="SignalP"/>
    </source>
</evidence>
<organism evidence="2 3">
    <name type="scientific">Parathielavia hyrcaniae</name>
    <dbReference type="NCBI Taxonomy" id="113614"/>
    <lineage>
        <taxon>Eukaryota</taxon>
        <taxon>Fungi</taxon>
        <taxon>Dikarya</taxon>
        <taxon>Ascomycota</taxon>
        <taxon>Pezizomycotina</taxon>
        <taxon>Sordariomycetes</taxon>
        <taxon>Sordariomycetidae</taxon>
        <taxon>Sordariales</taxon>
        <taxon>Chaetomiaceae</taxon>
        <taxon>Parathielavia</taxon>
    </lineage>
</organism>
<gene>
    <name evidence="2" type="ORF">N658DRAFT_315256</name>
</gene>
<reference evidence="2" key="2">
    <citation type="submission" date="2023-05" db="EMBL/GenBank/DDBJ databases">
        <authorList>
            <consortium name="Lawrence Berkeley National Laboratory"/>
            <person name="Steindorff A."/>
            <person name="Hensen N."/>
            <person name="Bonometti L."/>
            <person name="Westerberg I."/>
            <person name="Brannstrom I.O."/>
            <person name="Guillou S."/>
            <person name="Cros-Aarteil S."/>
            <person name="Calhoun S."/>
            <person name="Haridas S."/>
            <person name="Kuo A."/>
            <person name="Mondo S."/>
            <person name="Pangilinan J."/>
            <person name="Riley R."/>
            <person name="Labutti K."/>
            <person name="Andreopoulos B."/>
            <person name="Lipzen A."/>
            <person name="Chen C."/>
            <person name="Yanf M."/>
            <person name="Daum C."/>
            <person name="Ng V."/>
            <person name="Clum A."/>
            <person name="Ohm R."/>
            <person name="Martin F."/>
            <person name="Silar P."/>
            <person name="Natvig D."/>
            <person name="Lalanne C."/>
            <person name="Gautier V."/>
            <person name="Ament-Velasquez S.L."/>
            <person name="Kruys A."/>
            <person name="Hutchinson M.I."/>
            <person name="Powell A.J."/>
            <person name="Barry K."/>
            <person name="Miller A.N."/>
            <person name="Grigoriev I.V."/>
            <person name="Debuchy R."/>
            <person name="Gladieux P."/>
            <person name="Thoren M.H."/>
            <person name="Johannesson H."/>
        </authorList>
    </citation>
    <scope>NUCLEOTIDE SEQUENCE</scope>
    <source>
        <strain evidence="2">CBS 757.83</strain>
    </source>
</reference>
<protein>
    <recommendedName>
        <fullName evidence="4">Secreted protein</fullName>
    </recommendedName>
</protein>
<accession>A0AAN6SY19</accession>
<reference evidence="2" key="1">
    <citation type="journal article" date="2023" name="Mol. Phylogenet. Evol.">
        <title>Genome-scale phylogeny and comparative genomics of the fungal order Sordariales.</title>
        <authorList>
            <person name="Hensen N."/>
            <person name="Bonometti L."/>
            <person name="Westerberg I."/>
            <person name="Brannstrom I.O."/>
            <person name="Guillou S."/>
            <person name="Cros-Aarteil S."/>
            <person name="Calhoun S."/>
            <person name="Haridas S."/>
            <person name="Kuo A."/>
            <person name="Mondo S."/>
            <person name="Pangilinan J."/>
            <person name="Riley R."/>
            <person name="LaButti K."/>
            <person name="Andreopoulos B."/>
            <person name="Lipzen A."/>
            <person name="Chen C."/>
            <person name="Yan M."/>
            <person name="Daum C."/>
            <person name="Ng V."/>
            <person name="Clum A."/>
            <person name="Steindorff A."/>
            <person name="Ohm R.A."/>
            <person name="Martin F."/>
            <person name="Silar P."/>
            <person name="Natvig D.O."/>
            <person name="Lalanne C."/>
            <person name="Gautier V."/>
            <person name="Ament-Velasquez S.L."/>
            <person name="Kruys A."/>
            <person name="Hutchinson M.I."/>
            <person name="Powell A.J."/>
            <person name="Barry K."/>
            <person name="Miller A.N."/>
            <person name="Grigoriev I.V."/>
            <person name="Debuchy R."/>
            <person name="Gladieux P."/>
            <person name="Hiltunen Thoren M."/>
            <person name="Johannesson H."/>
        </authorList>
    </citation>
    <scope>NUCLEOTIDE SEQUENCE</scope>
    <source>
        <strain evidence="2">CBS 757.83</strain>
    </source>
</reference>
<feature type="signal peptide" evidence="1">
    <location>
        <begin position="1"/>
        <end position="32"/>
    </location>
</feature>
<keyword evidence="1" id="KW-0732">Signal</keyword>
<dbReference type="AlphaFoldDB" id="A0AAN6SY19"/>
<name>A0AAN6SY19_9PEZI</name>
<proteinExistence type="predicted"/>
<comment type="caution">
    <text evidence="2">The sequence shown here is derived from an EMBL/GenBank/DDBJ whole genome shotgun (WGS) entry which is preliminary data.</text>
</comment>
<dbReference type="EMBL" id="MU863688">
    <property type="protein sequence ID" value="KAK4097004.1"/>
    <property type="molecule type" value="Genomic_DNA"/>
</dbReference>
<feature type="chain" id="PRO_5042987612" description="Secreted protein" evidence="1">
    <location>
        <begin position="33"/>
        <end position="150"/>
    </location>
</feature>
<evidence type="ECO:0008006" key="4">
    <source>
        <dbReference type="Google" id="ProtNLM"/>
    </source>
</evidence>
<dbReference type="Proteomes" id="UP001305647">
    <property type="component" value="Unassembled WGS sequence"/>
</dbReference>